<protein>
    <submittedName>
        <fullName evidence="2">Heterokaryon incompatibility protein-domain-containing protein</fullName>
    </submittedName>
</protein>
<dbReference type="InterPro" id="IPR010730">
    <property type="entry name" value="HET"/>
</dbReference>
<sequence>MDDTSEGPRPATPEEPTRLYTALENNTQSIRLFRIAPDSGDQLVLELKVFLLESTDSPPFASLSYMWGSDDPCHDVIINDIPLKVRPNAFLFLNTLRDHQRRRIEGGSKGLPRCPSGGCIEWIWMDSICINQLDPNERNHQVGMMQKIYGLAEHVIFHIGPDTCAAQRCLE</sequence>
<dbReference type="PANTHER" id="PTHR24148">
    <property type="entry name" value="ANKYRIN REPEAT DOMAIN-CONTAINING PROTEIN 39 HOMOLOG-RELATED"/>
    <property type="match status" value="1"/>
</dbReference>
<feature type="domain" description="Heterokaryon incompatibility" evidence="1">
    <location>
        <begin position="60"/>
        <end position="164"/>
    </location>
</feature>
<dbReference type="Pfam" id="PF06985">
    <property type="entry name" value="HET"/>
    <property type="match status" value="1"/>
</dbReference>
<accession>A0AA40CPA7</accession>
<feature type="non-terminal residue" evidence="2">
    <location>
        <position position="171"/>
    </location>
</feature>
<organism evidence="2 3">
    <name type="scientific">Cercophora newfieldiana</name>
    <dbReference type="NCBI Taxonomy" id="92897"/>
    <lineage>
        <taxon>Eukaryota</taxon>
        <taxon>Fungi</taxon>
        <taxon>Dikarya</taxon>
        <taxon>Ascomycota</taxon>
        <taxon>Pezizomycotina</taxon>
        <taxon>Sordariomycetes</taxon>
        <taxon>Sordariomycetidae</taxon>
        <taxon>Sordariales</taxon>
        <taxon>Lasiosphaeriaceae</taxon>
        <taxon>Cercophora</taxon>
    </lineage>
</organism>
<evidence type="ECO:0000313" key="3">
    <source>
        <dbReference type="Proteomes" id="UP001174936"/>
    </source>
</evidence>
<dbReference type="AlphaFoldDB" id="A0AA40CPA7"/>
<comment type="caution">
    <text evidence="2">The sequence shown here is derived from an EMBL/GenBank/DDBJ whole genome shotgun (WGS) entry which is preliminary data.</text>
</comment>
<evidence type="ECO:0000313" key="2">
    <source>
        <dbReference type="EMBL" id="KAK0644633.1"/>
    </source>
</evidence>
<keyword evidence="3" id="KW-1185">Reference proteome</keyword>
<dbReference type="PANTHER" id="PTHR24148:SF73">
    <property type="entry name" value="HET DOMAIN PROTEIN (AFU_ORTHOLOGUE AFUA_8G01020)"/>
    <property type="match status" value="1"/>
</dbReference>
<dbReference type="Proteomes" id="UP001174936">
    <property type="component" value="Unassembled WGS sequence"/>
</dbReference>
<gene>
    <name evidence="2" type="ORF">B0T16DRAFT_332961</name>
</gene>
<dbReference type="EMBL" id="JAULSV010000005">
    <property type="protein sequence ID" value="KAK0644633.1"/>
    <property type="molecule type" value="Genomic_DNA"/>
</dbReference>
<reference evidence="2" key="1">
    <citation type="submission" date="2023-06" db="EMBL/GenBank/DDBJ databases">
        <title>Genome-scale phylogeny and comparative genomics of the fungal order Sordariales.</title>
        <authorList>
            <consortium name="Lawrence Berkeley National Laboratory"/>
            <person name="Hensen N."/>
            <person name="Bonometti L."/>
            <person name="Westerberg I."/>
            <person name="Brannstrom I.O."/>
            <person name="Guillou S."/>
            <person name="Cros-Aarteil S."/>
            <person name="Calhoun S."/>
            <person name="Haridas S."/>
            <person name="Kuo A."/>
            <person name="Mondo S."/>
            <person name="Pangilinan J."/>
            <person name="Riley R."/>
            <person name="Labutti K."/>
            <person name="Andreopoulos B."/>
            <person name="Lipzen A."/>
            <person name="Chen C."/>
            <person name="Yanf M."/>
            <person name="Daum C."/>
            <person name="Ng V."/>
            <person name="Clum A."/>
            <person name="Steindorff A."/>
            <person name="Ohm R."/>
            <person name="Martin F."/>
            <person name="Silar P."/>
            <person name="Natvig D."/>
            <person name="Lalanne C."/>
            <person name="Gautier V."/>
            <person name="Ament-Velasquez S.L."/>
            <person name="Kruys A."/>
            <person name="Hutchinson M.I."/>
            <person name="Powell A.J."/>
            <person name="Barry K."/>
            <person name="Miller A.N."/>
            <person name="Grigoriev I.V."/>
            <person name="Debuchy R."/>
            <person name="Gladieux P."/>
            <person name="Thoren M.H."/>
            <person name="Johannesson H."/>
        </authorList>
    </citation>
    <scope>NUCLEOTIDE SEQUENCE</scope>
    <source>
        <strain evidence="2">SMH2532-1</strain>
    </source>
</reference>
<evidence type="ECO:0000259" key="1">
    <source>
        <dbReference type="Pfam" id="PF06985"/>
    </source>
</evidence>
<proteinExistence type="predicted"/>
<name>A0AA40CPA7_9PEZI</name>
<dbReference type="InterPro" id="IPR052895">
    <property type="entry name" value="HetReg/Transcr_Mod"/>
</dbReference>